<dbReference type="Pfam" id="PF01000">
    <property type="entry name" value="RNA_pol_A_bac"/>
    <property type="match status" value="1"/>
</dbReference>
<keyword evidence="7 11" id="KW-0804">Transcription</keyword>
<comment type="caution">
    <text evidence="13">The sequence shown here is derived from an EMBL/GenBank/DDBJ whole genome shotgun (WGS) entry which is preliminary data.</text>
</comment>
<dbReference type="GO" id="GO:0003677">
    <property type="term" value="F:DNA binding"/>
    <property type="evidence" value="ECO:0007669"/>
    <property type="project" value="UniProtKB-UniRule"/>
</dbReference>
<organism evidence="13 14">
    <name type="scientific">Candidatus Gottesmanbacteria bacterium RBG_16_52_11</name>
    <dbReference type="NCBI Taxonomy" id="1798374"/>
    <lineage>
        <taxon>Bacteria</taxon>
        <taxon>Candidatus Gottesmaniibacteriota</taxon>
    </lineage>
</organism>
<dbReference type="STRING" id="1798374.A2Z33_07045"/>
<dbReference type="SUPFAM" id="SSF56553">
    <property type="entry name" value="Insert subdomain of RNA polymerase alpha subunit"/>
    <property type="match status" value="1"/>
</dbReference>
<evidence type="ECO:0000256" key="1">
    <source>
        <dbReference type="ARBA" id="ARBA00007123"/>
    </source>
</evidence>
<evidence type="ECO:0000256" key="8">
    <source>
        <dbReference type="ARBA" id="ARBA00032524"/>
    </source>
</evidence>
<dbReference type="InterPro" id="IPR036643">
    <property type="entry name" value="RNApol_insert_sf"/>
</dbReference>
<dbReference type="FunFam" id="2.170.120.12:FF:000001">
    <property type="entry name" value="DNA-directed RNA polymerase subunit alpha"/>
    <property type="match status" value="1"/>
</dbReference>
<dbReference type="AlphaFoldDB" id="A0A1F5YYI2"/>
<evidence type="ECO:0000259" key="12">
    <source>
        <dbReference type="SMART" id="SM00662"/>
    </source>
</evidence>
<reference evidence="13 14" key="1">
    <citation type="journal article" date="2016" name="Nat. Commun.">
        <title>Thousands of microbial genomes shed light on interconnected biogeochemical processes in an aquifer system.</title>
        <authorList>
            <person name="Anantharaman K."/>
            <person name="Brown C.T."/>
            <person name="Hug L.A."/>
            <person name="Sharon I."/>
            <person name="Castelle C.J."/>
            <person name="Probst A.J."/>
            <person name="Thomas B.C."/>
            <person name="Singh A."/>
            <person name="Wilkins M.J."/>
            <person name="Karaoz U."/>
            <person name="Brodie E.L."/>
            <person name="Williams K.H."/>
            <person name="Hubbard S.S."/>
            <person name="Banfield J.F."/>
        </authorList>
    </citation>
    <scope>NUCLEOTIDE SEQUENCE [LARGE SCALE GENOMIC DNA]</scope>
</reference>
<dbReference type="GO" id="GO:0003899">
    <property type="term" value="F:DNA-directed RNA polymerase activity"/>
    <property type="evidence" value="ECO:0007669"/>
    <property type="project" value="UniProtKB-UniRule"/>
</dbReference>
<dbReference type="GO" id="GO:0006351">
    <property type="term" value="P:DNA-templated transcription"/>
    <property type="evidence" value="ECO:0007669"/>
    <property type="project" value="UniProtKB-UniRule"/>
</dbReference>
<evidence type="ECO:0000256" key="3">
    <source>
        <dbReference type="ARBA" id="ARBA00015972"/>
    </source>
</evidence>
<evidence type="ECO:0000313" key="13">
    <source>
        <dbReference type="EMBL" id="OGG05017.1"/>
    </source>
</evidence>
<dbReference type="NCBIfam" id="NF003513">
    <property type="entry name" value="PRK05182.1-2"/>
    <property type="match status" value="1"/>
</dbReference>
<sequence>MVDPHFTVKSEVEDTHYGKFSIEPLEQGYGQTLGNSIRRVLLSSLPGAAITSLKIEGVKHQFSTVPGLKEDVVELVLNLKKVRLIIEDTAETVTLTLSKKGPGAVTAGDINPPAGVSIVNPELVLGTLADKKSELEMTLTADKGYGYVTTEEKRVSEVGVIPLDALYSPVVRVNYRVEATRVGRMTNLDKLVMEIWTDGTITPTAALGDAAKILVSYFQQVFEPKMKVSADTSSALPAVSEEILKMRIEELDIPTRIVNALANGGIETVGQMVAAPRSDLMKVKNLGTKSLSIVEEKLREKGVSLGQ</sequence>
<comment type="function">
    <text evidence="11">DNA-dependent RNA polymerase catalyzes the transcription of DNA into RNA using the four ribonucleoside triphosphates as substrates.</text>
</comment>
<dbReference type="EC" id="2.7.7.6" evidence="2 11"/>
<feature type="domain" description="DNA-directed RNA polymerase RpoA/D/Rpb3-type" evidence="12">
    <location>
        <begin position="17"/>
        <end position="224"/>
    </location>
</feature>
<keyword evidence="4 11" id="KW-0240">DNA-directed RNA polymerase</keyword>
<dbReference type="InterPro" id="IPR011263">
    <property type="entry name" value="DNA-dir_RNA_pol_RpoA/D/Rpb3"/>
</dbReference>
<dbReference type="GO" id="GO:0046983">
    <property type="term" value="F:protein dimerization activity"/>
    <property type="evidence" value="ECO:0007669"/>
    <property type="project" value="InterPro"/>
</dbReference>
<gene>
    <name evidence="11" type="primary">rpoA</name>
    <name evidence="13" type="ORF">A2Z33_07045</name>
</gene>
<dbReference type="SMART" id="SM00662">
    <property type="entry name" value="RPOLD"/>
    <property type="match status" value="1"/>
</dbReference>
<proteinExistence type="inferred from homology"/>
<keyword evidence="6 11" id="KW-0548">Nucleotidyltransferase</keyword>
<dbReference type="NCBIfam" id="NF003519">
    <property type="entry name" value="PRK05182.2-5"/>
    <property type="match status" value="1"/>
</dbReference>
<dbReference type="EMBL" id="MFJD01000001">
    <property type="protein sequence ID" value="OGG05017.1"/>
    <property type="molecule type" value="Genomic_DNA"/>
</dbReference>
<dbReference type="NCBIfam" id="TIGR02027">
    <property type="entry name" value="rpoA"/>
    <property type="match status" value="1"/>
</dbReference>
<accession>A0A1F5YYI2</accession>
<dbReference type="InterPro" id="IPR011260">
    <property type="entry name" value="RNAP_asu_C"/>
</dbReference>
<dbReference type="SUPFAM" id="SSF47789">
    <property type="entry name" value="C-terminal domain of RNA polymerase alpha subunit"/>
    <property type="match status" value="1"/>
</dbReference>
<keyword evidence="5 11" id="KW-0808">Transferase</keyword>
<comment type="domain">
    <text evidence="11">The N-terminal domain is essential for RNAP assembly and basal transcription, whereas the C-terminal domain is involved in interaction with transcriptional regulators and with upstream promoter elements.</text>
</comment>
<dbReference type="Gene3D" id="1.10.150.20">
    <property type="entry name" value="5' to 3' exonuclease, C-terminal subdomain"/>
    <property type="match status" value="1"/>
</dbReference>
<dbReference type="Proteomes" id="UP000178448">
    <property type="component" value="Unassembled WGS sequence"/>
</dbReference>
<dbReference type="CDD" id="cd06928">
    <property type="entry name" value="RNAP_alpha_NTD"/>
    <property type="match status" value="1"/>
</dbReference>
<evidence type="ECO:0000256" key="6">
    <source>
        <dbReference type="ARBA" id="ARBA00022695"/>
    </source>
</evidence>
<comment type="catalytic activity">
    <reaction evidence="10 11">
        <text>RNA(n) + a ribonucleoside 5'-triphosphate = RNA(n+1) + diphosphate</text>
        <dbReference type="Rhea" id="RHEA:21248"/>
        <dbReference type="Rhea" id="RHEA-COMP:14527"/>
        <dbReference type="Rhea" id="RHEA-COMP:17342"/>
        <dbReference type="ChEBI" id="CHEBI:33019"/>
        <dbReference type="ChEBI" id="CHEBI:61557"/>
        <dbReference type="ChEBI" id="CHEBI:140395"/>
        <dbReference type="EC" id="2.7.7.6"/>
    </reaction>
</comment>
<name>A0A1F5YYI2_9BACT</name>
<evidence type="ECO:0000256" key="9">
    <source>
        <dbReference type="ARBA" id="ARBA00033070"/>
    </source>
</evidence>
<evidence type="ECO:0000256" key="11">
    <source>
        <dbReference type="HAMAP-Rule" id="MF_00059"/>
    </source>
</evidence>
<comment type="subunit">
    <text evidence="11">Homodimer. The RNAP catalytic core consists of 2 alpha, 1 beta, 1 beta' and 1 omega subunit. When a sigma factor is associated with the core the holoenzyme is formed, which can initiate transcription.</text>
</comment>
<dbReference type="Gene3D" id="2.170.120.12">
    <property type="entry name" value="DNA-directed RNA polymerase, insert domain"/>
    <property type="match status" value="1"/>
</dbReference>
<evidence type="ECO:0000256" key="7">
    <source>
        <dbReference type="ARBA" id="ARBA00023163"/>
    </source>
</evidence>
<dbReference type="GO" id="GO:0000428">
    <property type="term" value="C:DNA-directed RNA polymerase complex"/>
    <property type="evidence" value="ECO:0007669"/>
    <property type="project" value="UniProtKB-KW"/>
</dbReference>
<comment type="similarity">
    <text evidence="1 11">Belongs to the RNA polymerase alpha chain family.</text>
</comment>
<dbReference type="Pfam" id="PF01193">
    <property type="entry name" value="RNA_pol_L"/>
    <property type="match status" value="1"/>
</dbReference>
<dbReference type="Pfam" id="PF03118">
    <property type="entry name" value="RNA_pol_A_CTD"/>
    <property type="match status" value="1"/>
</dbReference>
<dbReference type="Gene3D" id="3.30.1360.10">
    <property type="entry name" value="RNA polymerase, RBP11-like subunit"/>
    <property type="match status" value="1"/>
</dbReference>
<evidence type="ECO:0000256" key="5">
    <source>
        <dbReference type="ARBA" id="ARBA00022679"/>
    </source>
</evidence>
<evidence type="ECO:0000256" key="2">
    <source>
        <dbReference type="ARBA" id="ARBA00012418"/>
    </source>
</evidence>
<dbReference type="InterPro" id="IPR011262">
    <property type="entry name" value="DNA-dir_RNA_pol_insert"/>
</dbReference>
<dbReference type="InterPro" id="IPR036603">
    <property type="entry name" value="RBP11-like"/>
</dbReference>
<evidence type="ECO:0000256" key="10">
    <source>
        <dbReference type="ARBA" id="ARBA00048552"/>
    </source>
</evidence>
<evidence type="ECO:0000313" key="14">
    <source>
        <dbReference type="Proteomes" id="UP000178448"/>
    </source>
</evidence>
<dbReference type="HAMAP" id="MF_00059">
    <property type="entry name" value="RNApol_bact_RpoA"/>
    <property type="match status" value="1"/>
</dbReference>
<feature type="region of interest" description="Alpha N-terminal domain (alpha-NTD)" evidence="11">
    <location>
        <begin position="1"/>
        <end position="223"/>
    </location>
</feature>
<evidence type="ECO:0000256" key="4">
    <source>
        <dbReference type="ARBA" id="ARBA00022478"/>
    </source>
</evidence>
<feature type="region of interest" description="Alpha C-terminal domain (alpha-CTD)" evidence="11">
    <location>
        <begin position="243"/>
        <end position="307"/>
    </location>
</feature>
<protein>
    <recommendedName>
        <fullName evidence="3 11">DNA-directed RNA polymerase subunit alpha</fullName>
        <shortName evidence="11">RNAP subunit alpha</shortName>
        <ecNumber evidence="2 11">2.7.7.6</ecNumber>
    </recommendedName>
    <alternativeName>
        <fullName evidence="9 11">RNA polymerase subunit alpha</fullName>
    </alternativeName>
    <alternativeName>
        <fullName evidence="8 11">Transcriptase subunit alpha</fullName>
    </alternativeName>
</protein>
<dbReference type="GO" id="GO:0005737">
    <property type="term" value="C:cytoplasm"/>
    <property type="evidence" value="ECO:0007669"/>
    <property type="project" value="UniProtKB-ARBA"/>
</dbReference>
<dbReference type="InterPro" id="IPR011773">
    <property type="entry name" value="DNA-dir_RpoA"/>
</dbReference>
<dbReference type="SUPFAM" id="SSF55257">
    <property type="entry name" value="RBP11-like subunits of RNA polymerase"/>
    <property type="match status" value="1"/>
</dbReference>